<dbReference type="CDD" id="cd16325">
    <property type="entry name" value="LolA"/>
    <property type="match status" value="1"/>
</dbReference>
<dbReference type="EMBL" id="CP043420">
    <property type="protein sequence ID" value="QEL11878.1"/>
    <property type="molecule type" value="Genomic_DNA"/>
</dbReference>
<keyword evidence="2" id="KW-0813">Transport</keyword>
<dbReference type="KEGG" id="kuy:FY550_12520"/>
<evidence type="ECO:0000256" key="2">
    <source>
        <dbReference type="ARBA" id="ARBA00022448"/>
    </source>
</evidence>
<evidence type="ECO:0000256" key="4">
    <source>
        <dbReference type="ARBA" id="ARBA00022927"/>
    </source>
</evidence>
<accession>A0A1S1NUZ9</accession>
<proteinExistence type="predicted"/>
<dbReference type="Proteomes" id="UP000322553">
    <property type="component" value="Chromosome"/>
</dbReference>
<keyword evidence="6" id="KW-1185">Reference proteome</keyword>
<reference evidence="5 6" key="1">
    <citation type="submission" date="2019-08" db="EMBL/GenBank/DDBJ databases">
        <title>Complete genome sequence of Kushneria sp. YCWA18, a halophilic phosphate-solubilizing bacterium isolated from Daqiao saltern in China.</title>
        <authorList>
            <person name="Du G.-X."/>
            <person name="Qu L.-Y."/>
        </authorList>
    </citation>
    <scope>NUCLEOTIDE SEQUENCE [LARGE SCALE GENOMIC DNA]</scope>
    <source>
        <strain evidence="5 6">YCWA18</strain>
    </source>
</reference>
<dbReference type="InterPro" id="IPR029046">
    <property type="entry name" value="LolA/LolB/LppX"/>
</dbReference>
<evidence type="ECO:0000313" key="6">
    <source>
        <dbReference type="Proteomes" id="UP000322553"/>
    </source>
</evidence>
<dbReference type="Gene3D" id="2.50.20.10">
    <property type="entry name" value="Lipoprotein localisation LolA/LolB/LppX"/>
    <property type="match status" value="1"/>
</dbReference>
<organism evidence="5 6">
    <name type="scientific">Kushneria phosphatilytica</name>
    <dbReference type="NCBI Taxonomy" id="657387"/>
    <lineage>
        <taxon>Bacteria</taxon>
        <taxon>Pseudomonadati</taxon>
        <taxon>Pseudomonadota</taxon>
        <taxon>Gammaproteobacteria</taxon>
        <taxon>Oceanospirillales</taxon>
        <taxon>Halomonadaceae</taxon>
        <taxon>Kushneria</taxon>
    </lineage>
</organism>
<evidence type="ECO:0000256" key="3">
    <source>
        <dbReference type="ARBA" id="ARBA00022729"/>
    </source>
</evidence>
<sequence length="183" mass="20624">MTYARFLCTVALLLILPGLARAMTLDTLEQQLSSQGNVSGTFDQQRYLADLDTAIKGHGRYAFEQGERVRWHLLAPVDQDLVLDRQGIEQGGEMFRDDPAGVARLILQVLQGDLNALRSRFEIDITGSPGDWQAHLTPRSDTLRRYLDHLDLSGDRHMRHVRMAMHNGDRLDITLHPNGATPQ</sequence>
<dbReference type="STRING" id="657387.BH688_09150"/>
<dbReference type="AlphaFoldDB" id="A0A1S1NUZ9"/>
<evidence type="ECO:0000256" key="1">
    <source>
        <dbReference type="ARBA" id="ARBA00011245"/>
    </source>
</evidence>
<dbReference type="GO" id="GO:0015031">
    <property type="term" value="P:protein transport"/>
    <property type="evidence" value="ECO:0007669"/>
    <property type="project" value="UniProtKB-KW"/>
</dbReference>
<name>A0A1S1NUZ9_9GAMM</name>
<dbReference type="OrthoDB" id="6372173at2"/>
<keyword evidence="3" id="KW-0732">Signal</keyword>
<dbReference type="InterPro" id="IPR004564">
    <property type="entry name" value="OM_lipoprot_carrier_LolA-like"/>
</dbReference>
<gene>
    <name evidence="5" type="ORF">FY550_12520</name>
</gene>
<comment type="subunit">
    <text evidence="1">Monomer.</text>
</comment>
<protein>
    <submittedName>
        <fullName evidence="5">Outer membrane lipoprotein carrier protein LolA</fullName>
    </submittedName>
</protein>
<dbReference type="SUPFAM" id="SSF89392">
    <property type="entry name" value="Prokaryotic lipoproteins and lipoprotein localization factors"/>
    <property type="match status" value="1"/>
</dbReference>
<keyword evidence="5" id="KW-0449">Lipoprotein</keyword>
<evidence type="ECO:0000313" key="5">
    <source>
        <dbReference type="EMBL" id="QEL11878.1"/>
    </source>
</evidence>
<keyword evidence="4" id="KW-0653">Protein transport</keyword>
<dbReference type="RefSeq" id="WP_070978636.1">
    <property type="nucleotide sequence ID" value="NZ_CP043420.1"/>
</dbReference>